<sequence>MAPPYRSGVLFCTLQPSAAKDFAECLADETEVCELFVAFDLGLLEVSNFKAEYHFGHVHELGGGGQGHCALGVGCAGHGRVLSWIKGPPHHDRCSKFAAVPELVEALVKQIHNKKALANIRLVNSLPDEAASRIQFRDLEVTSIGDVRHYSSQYPEEDVPANAPWLRHVRDLRVQNCDTEPDGRAPWDMLVQMPLLQGFYWSSGLLAKETLQTLQVSCPSLRTLYIEFPYSMEAEPGIVYGWRNPLRSPAQNFLRCSSLDITGFKNLRRLVLENICEDLVRWSTNIVQVLQNSQQLHSLNLSLARDPLEFSPEKISAYGDFSRRSATDTKRPAPHHCSYAPSVSEPLSCHRA</sequence>
<dbReference type="Gene3D" id="3.80.10.10">
    <property type="entry name" value="Ribonuclease Inhibitor"/>
    <property type="match status" value="1"/>
</dbReference>
<dbReference type="SUPFAM" id="SSF52047">
    <property type="entry name" value="RNI-like"/>
    <property type="match status" value="1"/>
</dbReference>
<evidence type="ECO:0008006" key="4">
    <source>
        <dbReference type="Google" id="ProtNLM"/>
    </source>
</evidence>
<organism evidence="2 3">
    <name type="scientific">Immersiella caudata</name>
    <dbReference type="NCBI Taxonomy" id="314043"/>
    <lineage>
        <taxon>Eukaryota</taxon>
        <taxon>Fungi</taxon>
        <taxon>Dikarya</taxon>
        <taxon>Ascomycota</taxon>
        <taxon>Pezizomycotina</taxon>
        <taxon>Sordariomycetes</taxon>
        <taxon>Sordariomycetidae</taxon>
        <taxon>Sordariales</taxon>
        <taxon>Lasiosphaeriaceae</taxon>
        <taxon>Immersiella</taxon>
    </lineage>
</organism>
<comment type="caution">
    <text evidence="2">The sequence shown here is derived from an EMBL/GenBank/DDBJ whole genome shotgun (WGS) entry which is preliminary data.</text>
</comment>
<proteinExistence type="predicted"/>
<name>A0AA40BXU2_9PEZI</name>
<dbReference type="Proteomes" id="UP001175000">
    <property type="component" value="Unassembled WGS sequence"/>
</dbReference>
<dbReference type="EMBL" id="JAULSU010000005">
    <property type="protein sequence ID" value="KAK0617569.1"/>
    <property type="molecule type" value="Genomic_DNA"/>
</dbReference>
<reference evidence="2" key="1">
    <citation type="submission" date="2023-06" db="EMBL/GenBank/DDBJ databases">
        <title>Genome-scale phylogeny and comparative genomics of the fungal order Sordariales.</title>
        <authorList>
            <consortium name="Lawrence Berkeley National Laboratory"/>
            <person name="Hensen N."/>
            <person name="Bonometti L."/>
            <person name="Westerberg I."/>
            <person name="Brannstrom I.O."/>
            <person name="Guillou S."/>
            <person name="Cros-Aarteil S."/>
            <person name="Calhoun S."/>
            <person name="Haridas S."/>
            <person name="Kuo A."/>
            <person name="Mondo S."/>
            <person name="Pangilinan J."/>
            <person name="Riley R."/>
            <person name="Labutti K."/>
            <person name="Andreopoulos B."/>
            <person name="Lipzen A."/>
            <person name="Chen C."/>
            <person name="Yanf M."/>
            <person name="Daum C."/>
            <person name="Ng V."/>
            <person name="Clum A."/>
            <person name="Steindorff A."/>
            <person name="Ohm R."/>
            <person name="Martin F."/>
            <person name="Silar P."/>
            <person name="Natvig D."/>
            <person name="Lalanne C."/>
            <person name="Gautier V."/>
            <person name="Ament-Velasquez S.L."/>
            <person name="Kruys A."/>
            <person name="Hutchinson M.I."/>
            <person name="Powell A.J."/>
            <person name="Barry K."/>
            <person name="Miller A.N."/>
            <person name="Grigoriev I.V."/>
            <person name="Debuchy R."/>
            <person name="Gladieux P."/>
            <person name="Thoren M.H."/>
            <person name="Johannesson H."/>
        </authorList>
    </citation>
    <scope>NUCLEOTIDE SEQUENCE</scope>
    <source>
        <strain evidence="2">CBS 606.72</strain>
    </source>
</reference>
<evidence type="ECO:0000313" key="3">
    <source>
        <dbReference type="Proteomes" id="UP001175000"/>
    </source>
</evidence>
<accession>A0AA40BXU2</accession>
<keyword evidence="3" id="KW-1185">Reference proteome</keyword>
<dbReference type="AlphaFoldDB" id="A0AA40BXU2"/>
<evidence type="ECO:0000256" key="1">
    <source>
        <dbReference type="SAM" id="MobiDB-lite"/>
    </source>
</evidence>
<evidence type="ECO:0000313" key="2">
    <source>
        <dbReference type="EMBL" id="KAK0617569.1"/>
    </source>
</evidence>
<gene>
    <name evidence="2" type="ORF">B0T14DRAFT_569060</name>
</gene>
<feature type="region of interest" description="Disordered" evidence="1">
    <location>
        <begin position="323"/>
        <end position="352"/>
    </location>
</feature>
<protein>
    <recommendedName>
        <fullName evidence="4">F-box protein</fullName>
    </recommendedName>
</protein>
<dbReference type="InterPro" id="IPR032675">
    <property type="entry name" value="LRR_dom_sf"/>
</dbReference>